<dbReference type="FunFam" id="3.40.190.10:FF:000035">
    <property type="entry name" value="Molybdate ABC transporter substrate-binding protein"/>
    <property type="match status" value="1"/>
</dbReference>
<evidence type="ECO:0000256" key="3">
    <source>
        <dbReference type="ARBA" id="ARBA00022723"/>
    </source>
</evidence>
<dbReference type="InterPro" id="IPR050682">
    <property type="entry name" value="ModA/WtpA"/>
</dbReference>
<comment type="caution">
    <text evidence="8">The sequence shown here is derived from an EMBL/GenBank/DDBJ whole genome shotgun (WGS) entry which is preliminary data.</text>
</comment>
<feature type="signal peptide" evidence="7">
    <location>
        <begin position="1"/>
        <end position="22"/>
    </location>
</feature>
<dbReference type="SUPFAM" id="SSF53850">
    <property type="entry name" value="Periplasmic binding protein-like II"/>
    <property type="match status" value="1"/>
</dbReference>
<comment type="similarity">
    <text evidence="1">Belongs to the bacterial solute-binding protein ModA family.</text>
</comment>
<dbReference type="PANTHER" id="PTHR30632">
    <property type="entry name" value="MOLYBDATE-BINDING PERIPLASMIC PROTEIN"/>
    <property type="match status" value="1"/>
</dbReference>
<dbReference type="PIRSF" id="PIRSF004846">
    <property type="entry name" value="ModA"/>
    <property type="match status" value="1"/>
</dbReference>
<feature type="chain" id="PRO_5036798380" evidence="7">
    <location>
        <begin position="23"/>
        <end position="257"/>
    </location>
</feature>
<evidence type="ECO:0000256" key="1">
    <source>
        <dbReference type="ARBA" id="ARBA00009175"/>
    </source>
</evidence>
<comment type="subunit">
    <text evidence="5">The complex is composed of two ATP-binding proteins (ModC), two transmembrane proteins (ModB) and a solute-binding protein (ModA).</text>
</comment>
<evidence type="ECO:0000256" key="6">
    <source>
        <dbReference type="PIRSR" id="PIRSR004846-1"/>
    </source>
</evidence>
<keyword evidence="9" id="KW-1185">Reference proteome</keyword>
<evidence type="ECO:0000256" key="2">
    <source>
        <dbReference type="ARBA" id="ARBA00022505"/>
    </source>
</evidence>
<dbReference type="GO" id="GO:0030973">
    <property type="term" value="F:molybdate ion binding"/>
    <property type="evidence" value="ECO:0007669"/>
    <property type="project" value="InterPro"/>
</dbReference>
<keyword evidence="2 6" id="KW-0500">Molybdenum</keyword>
<sequence length="257" mass="27292">MPPLTLLILLLAALWAPAAAWAEKITIAAAADLKFAMDDVVTAFRQTNPGDEVEVVYGSSGKFFAQIQNAAPYDLFFSADIGYARELAKAGLAASEVRPYAVGRLVLWSASLDARGMTLASLADPRITRIAIANPRHAPYGQRAEEALRAAGVWAQVEPKLVYGENIAQTAQFVQTGNAQVGLIALALALSPELSARGGHALVPERLHQPLEQGFIITRRAAGSALARRFADFSASPPARAVMDRYGFVLPAGAAGR</sequence>
<evidence type="ECO:0000256" key="7">
    <source>
        <dbReference type="SAM" id="SignalP"/>
    </source>
</evidence>
<dbReference type="GO" id="GO:1901359">
    <property type="term" value="F:tungstate binding"/>
    <property type="evidence" value="ECO:0007669"/>
    <property type="project" value="UniProtKB-ARBA"/>
</dbReference>
<organism evidence="8 9">
    <name type="scientific">Ideonella alba</name>
    <dbReference type="NCBI Taxonomy" id="2824118"/>
    <lineage>
        <taxon>Bacteria</taxon>
        <taxon>Pseudomonadati</taxon>
        <taxon>Pseudomonadota</taxon>
        <taxon>Betaproteobacteria</taxon>
        <taxon>Burkholderiales</taxon>
        <taxon>Sphaerotilaceae</taxon>
        <taxon>Ideonella</taxon>
    </lineage>
</organism>
<gene>
    <name evidence="8" type="primary">modA</name>
    <name evidence="8" type="ORF">KAK03_21485</name>
</gene>
<dbReference type="InterPro" id="IPR044084">
    <property type="entry name" value="AvModA-like_subst-bd"/>
</dbReference>
<evidence type="ECO:0000313" key="9">
    <source>
        <dbReference type="Proteomes" id="UP000676246"/>
    </source>
</evidence>
<accession>A0A940YAP7</accession>
<dbReference type="CDD" id="cd13539">
    <property type="entry name" value="PBP2_AvModA"/>
    <property type="match status" value="1"/>
</dbReference>
<proteinExistence type="inferred from homology"/>
<evidence type="ECO:0000256" key="4">
    <source>
        <dbReference type="ARBA" id="ARBA00022729"/>
    </source>
</evidence>
<evidence type="ECO:0000256" key="5">
    <source>
        <dbReference type="ARBA" id="ARBA00062515"/>
    </source>
</evidence>
<feature type="binding site" evidence="6">
    <location>
        <position position="60"/>
    </location>
    <ligand>
        <name>molybdate</name>
        <dbReference type="ChEBI" id="CHEBI:36264"/>
    </ligand>
</feature>
<dbReference type="Gene3D" id="3.40.190.10">
    <property type="entry name" value="Periplasmic binding protein-like II"/>
    <property type="match status" value="2"/>
</dbReference>
<feature type="binding site" evidence="6">
    <location>
        <position position="167"/>
    </location>
    <ligand>
        <name>molybdate</name>
        <dbReference type="ChEBI" id="CHEBI:36264"/>
    </ligand>
</feature>
<evidence type="ECO:0000313" key="8">
    <source>
        <dbReference type="EMBL" id="MBQ0933052.1"/>
    </source>
</evidence>
<keyword evidence="4 7" id="KW-0732">Signal</keyword>
<dbReference type="PANTHER" id="PTHR30632:SF14">
    <property type="entry name" value="TUNGSTATE_MOLYBDATE_CHROMATE-BINDING PROTEIN MODA"/>
    <property type="match status" value="1"/>
</dbReference>
<dbReference type="Proteomes" id="UP000676246">
    <property type="component" value="Unassembled WGS sequence"/>
</dbReference>
<dbReference type="InterPro" id="IPR005950">
    <property type="entry name" value="ModA"/>
</dbReference>
<name>A0A940YAP7_9BURK</name>
<dbReference type="GO" id="GO:0046872">
    <property type="term" value="F:metal ion binding"/>
    <property type="evidence" value="ECO:0007669"/>
    <property type="project" value="UniProtKB-KW"/>
</dbReference>
<dbReference type="Pfam" id="PF13531">
    <property type="entry name" value="SBP_bac_11"/>
    <property type="match status" value="1"/>
</dbReference>
<dbReference type="RefSeq" id="WP_210856744.1">
    <property type="nucleotide sequence ID" value="NZ_JAGQDD010000023.1"/>
</dbReference>
<dbReference type="AlphaFoldDB" id="A0A940YAP7"/>
<dbReference type="GO" id="GO:0015689">
    <property type="term" value="P:molybdate ion transport"/>
    <property type="evidence" value="ECO:0007669"/>
    <property type="project" value="InterPro"/>
</dbReference>
<keyword evidence="3 6" id="KW-0479">Metal-binding</keyword>
<reference evidence="8 9" key="1">
    <citation type="submission" date="2021-04" db="EMBL/GenBank/DDBJ databases">
        <title>The genome sequence of Ideonella sp. 3Y2.</title>
        <authorList>
            <person name="Liu Y."/>
        </authorList>
    </citation>
    <scope>NUCLEOTIDE SEQUENCE [LARGE SCALE GENOMIC DNA]</scope>
    <source>
        <strain evidence="8 9">3Y2</strain>
    </source>
</reference>
<protein>
    <submittedName>
        <fullName evidence="8">Molybdate ABC transporter substrate-binding protein</fullName>
    </submittedName>
</protein>
<dbReference type="NCBIfam" id="TIGR01256">
    <property type="entry name" value="modA"/>
    <property type="match status" value="1"/>
</dbReference>
<dbReference type="EMBL" id="JAGQDD010000023">
    <property type="protein sequence ID" value="MBQ0933052.1"/>
    <property type="molecule type" value="Genomic_DNA"/>
</dbReference>